<dbReference type="InterPro" id="IPR042099">
    <property type="entry name" value="ANL_N_sf"/>
</dbReference>
<proteinExistence type="predicted"/>
<dbReference type="Pfam" id="PF13193">
    <property type="entry name" value="AMP-binding_C"/>
    <property type="match status" value="1"/>
</dbReference>
<feature type="domain" description="AMP-dependent synthetase/ligase" evidence="1">
    <location>
        <begin position="9"/>
        <end position="372"/>
    </location>
</feature>
<keyword evidence="3" id="KW-0436">Ligase</keyword>
<name>A0A543A935_9ACTN</name>
<reference evidence="3 4" key="1">
    <citation type="submission" date="2019-06" db="EMBL/GenBank/DDBJ databases">
        <title>Sequencing the genomes of 1000 actinobacteria strains.</title>
        <authorList>
            <person name="Klenk H.-P."/>
        </authorList>
    </citation>
    <scope>NUCLEOTIDE SEQUENCE [LARGE SCALE GENOMIC DNA]</scope>
    <source>
        <strain evidence="3 4">DSM 25218</strain>
    </source>
</reference>
<dbReference type="InterPro" id="IPR025110">
    <property type="entry name" value="AMP-bd_C"/>
</dbReference>
<dbReference type="Gene3D" id="3.40.50.12780">
    <property type="entry name" value="N-terminal domain of ligase-like"/>
    <property type="match status" value="1"/>
</dbReference>
<dbReference type="PANTHER" id="PTHR43201">
    <property type="entry name" value="ACYL-COA SYNTHETASE"/>
    <property type="match status" value="1"/>
</dbReference>
<dbReference type="AlphaFoldDB" id="A0A543A935"/>
<evidence type="ECO:0000259" key="2">
    <source>
        <dbReference type="Pfam" id="PF13193"/>
    </source>
</evidence>
<evidence type="ECO:0000259" key="1">
    <source>
        <dbReference type="Pfam" id="PF00501"/>
    </source>
</evidence>
<gene>
    <name evidence="3" type="ORF">FB381_2986</name>
</gene>
<sequence>MMDLATALRWTTERYPHRRAVGGSAPMSYAVWNARTERYAHALHELGATEGSRAIFMLQGGEPLATLHLAAQKARVVSLPLSTRVSPEELAYCIGDCDPALIAVDEHTHDLVVGALEMVAEPPPLVWAGHRDHAPAGIPSIARAAERASNTVVPVKPGIDDISVMLYTSGTTGKPKGVPRTHSAEHYAALAHLVQTGHGPGEATLGVMPLFHTMGLRTLLASVLSAGTWVPQARFDADEALELILAEQVSALYLVPTMYWTLMQGDRLGEAPSVRNLAYAGASMTPTLARRLVEAVEPARFVNHYGSTEIYTFTVGPENSSKPGCAGRAGLFSRIRLVDPDPGASPDQIVADGERGQVIASLDSPEAFAGYWNRPDADAKAIRDGWYFTNDLAVADEDGDLWVSGRVDDMINSGGENLYPEEIEHALAGCPDLEEVIVASTPHDKWGQAVTAFIVGRLEDSAETTLSKVEQFAREGSGLPSLKRPKRYVVVDQIPKSAVGKILRRRLTEGEFETLADTEEGAPA</sequence>
<organism evidence="3 4">
    <name type="scientific">Nocardioides albertanoniae</name>
    <dbReference type="NCBI Taxonomy" id="1175486"/>
    <lineage>
        <taxon>Bacteria</taxon>
        <taxon>Bacillati</taxon>
        <taxon>Actinomycetota</taxon>
        <taxon>Actinomycetes</taxon>
        <taxon>Propionibacteriales</taxon>
        <taxon>Nocardioidaceae</taxon>
        <taxon>Nocardioides</taxon>
    </lineage>
</organism>
<dbReference type="GO" id="GO:0031956">
    <property type="term" value="F:medium-chain fatty acid-CoA ligase activity"/>
    <property type="evidence" value="ECO:0007669"/>
    <property type="project" value="TreeGrafter"/>
</dbReference>
<dbReference type="InterPro" id="IPR045851">
    <property type="entry name" value="AMP-bd_C_sf"/>
</dbReference>
<dbReference type="PROSITE" id="PS00455">
    <property type="entry name" value="AMP_BINDING"/>
    <property type="match status" value="1"/>
</dbReference>
<dbReference type="EMBL" id="VFOV01000001">
    <property type="protein sequence ID" value="TQL69085.1"/>
    <property type="molecule type" value="Genomic_DNA"/>
</dbReference>
<dbReference type="InterPro" id="IPR020845">
    <property type="entry name" value="AMP-binding_CS"/>
</dbReference>
<keyword evidence="4" id="KW-1185">Reference proteome</keyword>
<protein>
    <submittedName>
        <fullName evidence="3">2-furoate---CoA ligase</fullName>
    </submittedName>
</protein>
<comment type="caution">
    <text evidence="3">The sequence shown here is derived from an EMBL/GenBank/DDBJ whole genome shotgun (WGS) entry which is preliminary data.</text>
</comment>
<dbReference type="InterPro" id="IPR000873">
    <property type="entry name" value="AMP-dep_synth/lig_dom"/>
</dbReference>
<accession>A0A543A935</accession>
<dbReference type="Proteomes" id="UP000320209">
    <property type="component" value="Unassembled WGS sequence"/>
</dbReference>
<dbReference type="Gene3D" id="3.30.300.30">
    <property type="match status" value="1"/>
</dbReference>
<dbReference type="GO" id="GO:0006631">
    <property type="term" value="P:fatty acid metabolic process"/>
    <property type="evidence" value="ECO:0007669"/>
    <property type="project" value="TreeGrafter"/>
</dbReference>
<evidence type="ECO:0000313" key="3">
    <source>
        <dbReference type="EMBL" id="TQL69085.1"/>
    </source>
</evidence>
<feature type="domain" description="AMP-binding enzyme C-terminal" evidence="2">
    <location>
        <begin position="422"/>
        <end position="501"/>
    </location>
</feature>
<evidence type="ECO:0000313" key="4">
    <source>
        <dbReference type="Proteomes" id="UP000320209"/>
    </source>
</evidence>
<dbReference type="Pfam" id="PF00501">
    <property type="entry name" value="AMP-binding"/>
    <property type="match status" value="1"/>
</dbReference>
<dbReference type="PANTHER" id="PTHR43201:SF32">
    <property type="entry name" value="2-SUCCINYLBENZOATE--COA LIGASE, CHLOROPLASTIC_PEROXISOMAL"/>
    <property type="match status" value="1"/>
</dbReference>
<dbReference type="SUPFAM" id="SSF56801">
    <property type="entry name" value="Acetyl-CoA synthetase-like"/>
    <property type="match status" value="1"/>
</dbReference>